<keyword evidence="4 6" id="KW-0808">Transferase</keyword>
<dbReference type="CDD" id="cd00609">
    <property type="entry name" value="AAT_like"/>
    <property type="match status" value="1"/>
</dbReference>
<keyword evidence="3 6" id="KW-0032">Aminotransferase</keyword>
<evidence type="ECO:0000256" key="4">
    <source>
        <dbReference type="ARBA" id="ARBA00022679"/>
    </source>
</evidence>
<reference evidence="9" key="1">
    <citation type="journal article" date="2019" name="Int. J. Syst. Evol. Microbiol.">
        <title>The Global Catalogue of Microorganisms (GCM) 10K type strain sequencing project: providing services to taxonomists for standard genome sequencing and annotation.</title>
        <authorList>
            <consortium name="The Broad Institute Genomics Platform"/>
            <consortium name="The Broad Institute Genome Sequencing Center for Infectious Disease"/>
            <person name="Wu L."/>
            <person name="Ma J."/>
        </authorList>
    </citation>
    <scope>NUCLEOTIDE SEQUENCE [LARGE SCALE GENOMIC DNA]</scope>
    <source>
        <strain evidence="9">CGMCC 4.1542</strain>
    </source>
</reference>
<dbReference type="PANTHER" id="PTHR46383:SF1">
    <property type="entry name" value="ASPARTATE AMINOTRANSFERASE"/>
    <property type="match status" value="1"/>
</dbReference>
<dbReference type="InterPro" id="IPR004839">
    <property type="entry name" value="Aminotransferase_I/II_large"/>
</dbReference>
<gene>
    <name evidence="8" type="ORF">ACFPRC_37010</name>
</gene>
<dbReference type="Gene3D" id="3.40.640.10">
    <property type="entry name" value="Type I PLP-dependent aspartate aminotransferase-like (Major domain)"/>
    <property type="match status" value="1"/>
</dbReference>
<organism evidence="8 9">
    <name type="scientific">Streptomyces lienomycini</name>
    <dbReference type="NCBI Taxonomy" id="284035"/>
    <lineage>
        <taxon>Bacteria</taxon>
        <taxon>Bacillati</taxon>
        <taxon>Actinomycetota</taxon>
        <taxon>Actinomycetes</taxon>
        <taxon>Kitasatosporales</taxon>
        <taxon>Streptomycetaceae</taxon>
        <taxon>Streptomyces</taxon>
    </lineage>
</organism>
<dbReference type="PANTHER" id="PTHR46383">
    <property type="entry name" value="ASPARTATE AMINOTRANSFERASE"/>
    <property type="match status" value="1"/>
</dbReference>
<name>A0ABV9X4J5_9ACTN</name>
<dbReference type="InterPro" id="IPR015421">
    <property type="entry name" value="PyrdxlP-dep_Trfase_major"/>
</dbReference>
<dbReference type="EC" id="2.6.1.-" evidence="6"/>
<comment type="cofactor">
    <cofactor evidence="1 6">
        <name>pyridoxal 5'-phosphate</name>
        <dbReference type="ChEBI" id="CHEBI:597326"/>
    </cofactor>
</comment>
<dbReference type="Proteomes" id="UP001595855">
    <property type="component" value="Unassembled WGS sequence"/>
</dbReference>
<comment type="similarity">
    <text evidence="2 6">Belongs to the class-I pyridoxal-phosphate-dependent aminotransferase family.</text>
</comment>
<dbReference type="InterPro" id="IPR015422">
    <property type="entry name" value="PyrdxlP-dep_Trfase_small"/>
</dbReference>
<evidence type="ECO:0000256" key="1">
    <source>
        <dbReference type="ARBA" id="ARBA00001933"/>
    </source>
</evidence>
<sequence>MAGRKISPNLALDQYIAERQQQGESIVHLGFGEARLPVFGPLAQRLAAGAGRNTYGPVAGAADVREAVAGYFTRRRLPTEADQIIVAPGSKPLLMAIQLAVPGDLLLHSPAWNTYAPQAELAGKRVVRLPVPEECGGVPDPAALRDGVRAARAEGGDPRIVVLTLPDNPTGTLAPPEVIREICAVAEEEDLLIVSDEIYRDLLHDPALPFLSPAEVVPERTVVITGLSKSLALGGWRIGVARFPAGDRGTELRDDVASLASEIWSTLAGPMQEVAAYAFSEPPELLDRLAADARLHGAVAAAVHRILVATGARCRPPTAGFYLYPDFEPLRGALAPLGVQDSHTLQDHLLRERGVAVLAGHHLGDDEKALRFRIATSMMYGAAEAERARSVAAALAGEDPLTLPHIASVLATVERAFTGLLADAG</sequence>
<evidence type="ECO:0000313" key="9">
    <source>
        <dbReference type="Proteomes" id="UP001595855"/>
    </source>
</evidence>
<evidence type="ECO:0000256" key="3">
    <source>
        <dbReference type="ARBA" id="ARBA00022576"/>
    </source>
</evidence>
<evidence type="ECO:0000256" key="6">
    <source>
        <dbReference type="RuleBase" id="RU000481"/>
    </source>
</evidence>
<protein>
    <recommendedName>
        <fullName evidence="6">Aminotransferase</fullName>
        <ecNumber evidence="6">2.6.1.-</ecNumber>
    </recommendedName>
</protein>
<dbReference type="GO" id="GO:0008483">
    <property type="term" value="F:transaminase activity"/>
    <property type="evidence" value="ECO:0007669"/>
    <property type="project" value="UniProtKB-KW"/>
</dbReference>
<evidence type="ECO:0000256" key="2">
    <source>
        <dbReference type="ARBA" id="ARBA00007441"/>
    </source>
</evidence>
<proteinExistence type="inferred from homology"/>
<dbReference type="EMBL" id="JBHSJO010000003">
    <property type="protein sequence ID" value="MFC5020419.1"/>
    <property type="molecule type" value="Genomic_DNA"/>
</dbReference>
<dbReference type="SUPFAM" id="SSF53383">
    <property type="entry name" value="PLP-dependent transferases"/>
    <property type="match status" value="1"/>
</dbReference>
<dbReference type="InterPro" id="IPR004838">
    <property type="entry name" value="NHTrfase_class1_PyrdxlP-BS"/>
</dbReference>
<dbReference type="RefSeq" id="WP_344505495.1">
    <property type="nucleotide sequence ID" value="NZ_BAAATN010000039.1"/>
</dbReference>
<keyword evidence="5" id="KW-0663">Pyridoxal phosphate</keyword>
<evidence type="ECO:0000313" key="8">
    <source>
        <dbReference type="EMBL" id="MFC5020419.1"/>
    </source>
</evidence>
<evidence type="ECO:0000256" key="5">
    <source>
        <dbReference type="ARBA" id="ARBA00022898"/>
    </source>
</evidence>
<evidence type="ECO:0000259" key="7">
    <source>
        <dbReference type="Pfam" id="PF00155"/>
    </source>
</evidence>
<accession>A0ABV9X4J5</accession>
<feature type="domain" description="Aminotransferase class I/classII large" evidence="7">
    <location>
        <begin position="43"/>
        <end position="375"/>
    </location>
</feature>
<dbReference type="Gene3D" id="3.90.1150.10">
    <property type="entry name" value="Aspartate Aminotransferase, domain 1"/>
    <property type="match status" value="1"/>
</dbReference>
<dbReference type="Pfam" id="PF00155">
    <property type="entry name" value="Aminotran_1_2"/>
    <property type="match status" value="1"/>
</dbReference>
<keyword evidence="9" id="KW-1185">Reference proteome</keyword>
<dbReference type="InterPro" id="IPR015424">
    <property type="entry name" value="PyrdxlP-dep_Trfase"/>
</dbReference>
<comment type="caution">
    <text evidence="8">The sequence shown here is derived from an EMBL/GenBank/DDBJ whole genome shotgun (WGS) entry which is preliminary data.</text>
</comment>
<dbReference type="InterPro" id="IPR050596">
    <property type="entry name" value="AspAT/PAT-like"/>
</dbReference>
<dbReference type="PROSITE" id="PS00105">
    <property type="entry name" value="AA_TRANSFER_CLASS_1"/>
    <property type="match status" value="1"/>
</dbReference>